<protein>
    <submittedName>
        <fullName evidence="1">Uncharacterized protein</fullName>
    </submittedName>
</protein>
<evidence type="ECO:0000313" key="1">
    <source>
        <dbReference type="EMBL" id="CAJ1404213.1"/>
    </source>
</evidence>
<proteinExistence type="predicted"/>
<name>A0AA36NJ22_9DINO</name>
<dbReference type="Proteomes" id="UP001178507">
    <property type="component" value="Unassembled WGS sequence"/>
</dbReference>
<feature type="non-terminal residue" evidence="1">
    <location>
        <position position="49"/>
    </location>
</feature>
<accession>A0AA36NJ22</accession>
<comment type="caution">
    <text evidence="1">The sequence shown here is derived from an EMBL/GenBank/DDBJ whole genome shotgun (WGS) entry which is preliminary data.</text>
</comment>
<sequence>HGLRHRGQREPGVLRMLGGPLVGRSRAADSLWPPVPRGVCEGVAEKEQR</sequence>
<gene>
    <name evidence="1" type="ORF">EVOR1521_LOCUS26709</name>
</gene>
<dbReference type="EMBL" id="CAUJNA010003530">
    <property type="protein sequence ID" value="CAJ1404213.1"/>
    <property type="molecule type" value="Genomic_DNA"/>
</dbReference>
<keyword evidence="2" id="KW-1185">Reference proteome</keyword>
<dbReference type="AlphaFoldDB" id="A0AA36NJ22"/>
<reference evidence="1" key="1">
    <citation type="submission" date="2023-08" db="EMBL/GenBank/DDBJ databases">
        <authorList>
            <person name="Chen Y."/>
            <person name="Shah S."/>
            <person name="Dougan E. K."/>
            <person name="Thang M."/>
            <person name="Chan C."/>
        </authorList>
    </citation>
    <scope>NUCLEOTIDE SEQUENCE</scope>
</reference>
<organism evidence="1 2">
    <name type="scientific">Effrenium voratum</name>
    <dbReference type="NCBI Taxonomy" id="2562239"/>
    <lineage>
        <taxon>Eukaryota</taxon>
        <taxon>Sar</taxon>
        <taxon>Alveolata</taxon>
        <taxon>Dinophyceae</taxon>
        <taxon>Suessiales</taxon>
        <taxon>Symbiodiniaceae</taxon>
        <taxon>Effrenium</taxon>
    </lineage>
</organism>
<feature type="non-terminal residue" evidence="1">
    <location>
        <position position="1"/>
    </location>
</feature>
<evidence type="ECO:0000313" key="2">
    <source>
        <dbReference type="Proteomes" id="UP001178507"/>
    </source>
</evidence>